<dbReference type="Pfam" id="PF07441">
    <property type="entry name" value="BofA"/>
    <property type="match status" value="1"/>
</dbReference>
<evidence type="ECO:0000313" key="2">
    <source>
        <dbReference type="EMBL" id="KAB1438641.1"/>
    </source>
</evidence>
<dbReference type="OrthoDB" id="1929822at2"/>
<keyword evidence="1" id="KW-0472">Membrane</keyword>
<comment type="caution">
    <text evidence="2">The sequence shown here is derived from an EMBL/GenBank/DDBJ whole genome shotgun (WGS) entry which is preliminary data.</text>
</comment>
<feature type="transmembrane region" description="Helical" evidence="1">
    <location>
        <begin position="6"/>
        <end position="23"/>
    </location>
</feature>
<organism evidence="2 3">
    <name type="scientific">Candidatus Galacturonatibacter soehngenii</name>
    <dbReference type="NCBI Taxonomy" id="2307010"/>
    <lineage>
        <taxon>Bacteria</taxon>
        <taxon>Bacillati</taxon>
        <taxon>Bacillota</taxon>
        <taxon>Clostridia</taxon>
        <taxon>Lachnospirales</taxon>
        <taxon>Lachnospiraceae</taxon>
        <taxon>Candidatus Galacturonatibacter</taxon>
    </lineage>
</organism>
<sequence length="90" mass="9813">MKLEQAIIFMLVVCAIVLIIVFAKNKTEVFVNVILRMVFGAVSLHLLNTIFLSQEIDVLVGVNLGTIGTIGALGIPGFVLLYAIAFFNLF</sequence>
<accession>A0A7V7UGN5</accession>
<feature type="transmembrane region" description="Helical" evidence="1">
    <location>
        <begin position="30"/>
        <end position="52"/>
    </location>
</feature>
<dbReference type="RefSeq" id="WP_151146413.1">
    <property type="nucleotide sequence ID" value="NZ_WAGX01000005.1"/>
</dbReference>
<reference evidence="2 3" key="2">
    <citation type="submission" date="2020-02" db="EMBL/GenBank/DDBJ databases">
        <title>Candidatus Galacturonibacter soehngenii shows hetero-acetogenic catabolism of galacturonic acid but lacks a canonical carbon monoxide dehydrogenase/acetyl-CoA synthase complex.</title>
        <authorList>
            <person name="Diender M."/>
            <person name="Stouten G.R."/>
            <person name="Petersen J.F."/>
            <person name="Nielsen P.H."/>
            <person name="Dueholm M.S."/>
            <person name="Pronk J.T."/>
            <person name="Van Loosdrecht M.C.M."/>
        </authorList>
    </citation>
    <scope>NUCLEOTIDE SEQUENCE [LARGE SCALE GENOMIC DNA]</scope>
    <source>
        <strain evidence="2">GalUA</strain>
    </source>
</reference>
<keyword evidence="3" id="KW-1185">Reference proteome</keyword>
<proteinExistence type="predicted"/>
<dbReference type="Proteomes" id="UP000461768">
    <property type="component" value="Unassembled WGS sequence"/>
</dbReference>
<name>A0A7V7UGN5_9FIRM</name>
<feature type="transmembrane region" description="Helical" evidence="1">
    <location>
        <begin position="64"/>
        <end position="89"/>
    </location>
</feature>
<reference evidence="2 3" key="1">
    <citation type="submission" date="2019-09" db="EMBL/GenBank/DDBJ databases">
        <authorList>
            <person name="Valk L.C."/>
        </authorList>
    </citation>
    <scope>NUCLEOTIDE SEQUENCE [LARGE SCALE GENOMIC DNA]</scope>
    <source>
        <strain evidence="2">GalUA</strain>
    </source>
</reference>
<keyword evidence="1" id="KW-0812">Transmembrane</keyword>
<dbReference type="EMBL" id="WAGX01000005">
    <property type="protein sequence ID" value="KAB1438641.1"/>
    <property type="molecule type" value="Genomic_DNA"/>
</dbReference>
<dbReference type="AlphaFoldDB" id="A0A7V7UGN5"/>
<evidence type="ECO:0000313" key="3">
    <source>
        <dbReference type="Proteomes" id="UP000461768"/>
    </source>
</evidence>
<keyword evidence="1" id="KW-1133">Transmembrane helix</keyword>
<evidence type="ECO:0000256" key="1">
    <source>
        <dbReference type="SAM" id="Phobius"/>
    </source>
</evidence>
<dbReference type="InterPro" id="IPR010001">
    <property type="entry name" value="BofA"/>
</dbReference>
<protein>
    <submittedName>
        <fullName evidence="2">Transcriptional regulator</fullName>
    </submittedName>
</protein>
<gene>
    <name evidence="2" type="ORF">F7O84_14020</name>
</gene>